<keyword evidence="4" id="KW-1185">Reference proteome</keyword>
<reference evidence="3" key="1">
    <citation type="journal article" date="2023" name="Insect Mol. Biol.">
        <title>Genome sequencing provides insights into the evolution of gene families encoding plant cell wall-degrading enzymes in longhorned beetles.</title>
        <authorList>
            <person name="Shin N.R."/>
            <person name="Okamura Y."/>
            <person name="Kirsch R."/>
            <person name="Pauchet Y."/>
        </authorList>
    </citation>
    <scope>NUCLEOTIDE SEQUENCE</scope>
    <source>
        <strain evidence="3">AMC_N1</strain>
    </source>
</reference>
<dbReference type="Proteomes" id="UP001162162">
    <property type="component" value="Unassembled WGS sequence"/>
</dbReference>
<evidence type="ECO:0000259" key="2">
    <source>
        <dbReference type="Pfam" id="PF21773"/>
    </source>
</evidence>
<keyword evidence="1" id="KW-0175">Coiled coil</keyword>
<organism evidence="3 4">
    <name type="scientific">Aromia moschata</name>
    <dbReference type="NCBI Taxonomy" id="1265417"/>
    <lineage>
        <taxon>Eukaryota</taxon>
        <taxon>Metazoa</taxon>
        <taxon>Ecdysozoa</taxon>
        <taxon>Arthropoda</taxon>
        <taxon>Hexapoda</taxon>
        <taxon>Insecta</taxon>
        <taxon>Pterygota</taxon>
        <taxon>Neoptera</taxon>
        <taxon>Endopterygota</taxon>
        <taxon>Coleoptera</taxon>
        <taxon>Polyphaga</taxon>
        <taxon>Cucujiformia</taxon>
        <taxon>Chrysomeloidea</taxon>
        <taxon>Cerambycidae</taxon>
        <taxon>Cerambycinae</taxon>
        <taxon>Callichromatini</taxon>
        <taxon>Aromia</taxon>
    </lineage>
</organism>
<proteinExistence type="predicted"/>
<comment type="caution">
    <text evidence="3">The sequence shown here is derived from an EMBL/GenBank/DDBJ whole genome shotgun (WGS) entry which is preliminary data.</text>
</comment>
<dbReference type="InterPro" id="IPR049258">
    <property type="entry name" value="ODAD1_CC"/>
</dbReference>
<accession>A0AAV8Z3R6</accession>
<evidence type="ECO:0000256" key="1">
    <source>
        <dbReference type="ARBA" id="ARBA00023054"/>
    </source>
</evidence>
<dbReference type="EMBL" id="JAPWTK010000020">
    <property type="protein sequence ID" value="KAJ8957909.1"/>
    <property type="molecule type" value="Genomic_DNA"/>
</dbReference>
<feature type="domain" description="ODAD1 central coiled coil region" evidence="2">
    <location>
        <begin position="146"/>
        <end position="241"/>
    </location>
</feature>
<dbReference type="Pfam" id="PF21773">
    <property type="entry name" value="ODAD1_CC"/>
    <property type="match status" value="1"/>
</dbReference>
<dbReference type="PANTHER" id="PTHR21694">
    <property type="entry name" value="COILED-COIL DOMAIN-CONTAINING PROTEIN 63"/>
    <property type="match status" value="1"/>
</dbReference>
<dbReference type="AlphaFoldDB" id="A0AAV8Z3R6"/>
<protein>
    <recommendedName>
        <fullName evidence="2">ODAD1 central coiled coil region domain-containing protein</fullName>
    </recommendedName>
</protein>
<dbReference type="PANTHER" id="PTHR21694:SF18">
    <property type="entry name" value="COILED-COIL DOMAIN-CONTAINING PROTEIN 63"/>
    <property type="match status" value="1"/>
</dbReference>
<name>A0AAV8Z3R6_9CUCU</name>
<evidence type="ECO:0000313" key="4">
    <source>
        <dbReference type="Proteomes" id="UP001162162"/>
    </source>
</evidence>
<dbReference type="InterPro" id="IPR051876">
    <property type="entry name" value="ODA-DC/CCD"/>
</dbReference>
<evidence type="ECO:0000313" key="3">
    <source>
        <dbReference type="EMBL" id="KAJ8957909.1"/>
    </source>
</evidence>
<gene>
    <name evidence="3" type="ORF">NQ318_001906</name>
</gene>
<sequence length="245" mass="28967">MTARRKVQLTEEEKFELELQTEADLGRLQRNYTILERSTGEGGADVGGKLAKGRRVLKIYKKEQKNLQIDLEVATAEGKMREDDRQFGRLRELLKEYDEFDKQIKTQITHSKEIDGQIKIVNKKVLELEAQVITDHKYLDRTLRGEKTLQTLENKLEVQTRKFCTICSENVKLRDEINHLLIERFEFNKIWDRLINNLYIGKKFMLDLIEQATIAYDRREEWISKLQALRSKAYQDLLNHIQANL</sequence>